<feature type="compositionally biased region" description="Basic and acidic residues" evidence="1">
    <location>
        <begin position="214"/>
        <end position="223"/>
    </location>
</feature>
<organism evidence="2 3">
    <name type="scientific">Fomitopsis schrenkii</name>
    <name type="common">Brown rot fungus</name>
    <dbReference type="NCBI Taxonomy" id="2126942"/>
    <lineage>
        <taxon>Eukaryota</taxon>
        <taxon>Fungi</taxon>
        <taxon>Dikarya</taxon>
        <taxon>Basidiomycota</taxon>
        <taxon>Agaricomycotina</taxon>
        <taxon>Agaricomycetes</taxon>
        <taxon>Polyporales</taxon>
        <taxon>Fomitopsis</taxon>
    </lineage>
</organism>
<evidence type="ECO:0000256" key="1">
    <source>
        <dbReference type="SAM" id="MobiDB-lite"/>
    </source>
</evidence>
<feature type="region of interest" description="Disordered" evidence="1">
    <location>
        <begin position="107"/>
        <end position="226"/>
    </location>
</feature>
<proteinExistence type="predicted"/>
<accession>S8G031</accession>
<feature type="compositionally biased region" description="Basic residues" evidence="1">
    <location>
        <begin position="127"/>
        <end position="137"/>
    </location>
</feature>
<dbReference type="InParanoid" id="S8G031"/>
<dbReference type="PANTHER" id="PTHR40635:SF1">
    <property type="match status" value="1"/>
</dbReference>
<dbReference type="Proteomes" id="UP000015241">
    <property type="component" value="Unassembled WGS sequence"/>
</dbReference>
<gene>
    <name evidence="2" type="ORF">FOMPIDRAFT_127316</name>
</gene>
<reference evidence="2 3" key="1">
    <citation type="journal article" date="2012" name="Science">
        <title>The Paleozoic origin of enzymatic lignin decomposition reconstructed from 31 fungal genomes.</title>
        <authorList>
            <person name="Floudas D."/>
            <person name="Binder M."/>
            <person name="Riley R."/>
            <person name="Barry K."/>
            <person name="Blanchette R.A."/>
            <person name="Henrissat B."/>
            <person name="Martinez A.T."/>
            <person name="Otillar R."/>
            <person name="Spatafora J.W."/>
            <person name="Yadav J.S."/>
            <person name="Aerts A."/>
            <person name="Benoit I."/>
            <person name="Boyd A."/>
            <person name="Carlson A."/>
            <person name="Copeland A."/>
            <person name="Coutinho P.M."/>
            <person name="de Vries R.P."/>
            <person name="Ferreira P."/>
            <person name="Findley K."/>
            <person name="Foster B."/>
            <person name="Gaskell J."/>
            <person name="Glotzer D."/>
            <person name="Gorecki P."/>
            <person name="Heitman J."/>
            <person name="Hesse C."/>
            <person name="Hori C."/>
            <person name="Igarashi K."/>
            <person name="Jurgens J.A."/>
            <person name="Kallen N."/>
            <person name="Kersten P."/>
            <person name="Kohler A."/>
            <person name="Kuees U."/>
            <person name="Kumar T.K.A."/>
            <person name="Kuo A."/>
            <person name="LaButti K."/>
            <person name="Larrondo L.F."/>
            <person name="Lindquist E."/>
            <person name="Ling A."/>
            <person name="Lombard V."/>
            <person name="Lucas S."/>
            <person name="Lundell T."/>
            <person name="Martin R."/>
            <person name="McLaughlin D.J."/>
            <person name="Morgenstern I."/>
            <person name="Morin E."/>
            <person name="Murat C."/>
            <person name="Nagy L.G."/>
            <person name="Nolan M."/>
            <person name="Ohm R.A."/>
            <person name="Patyshakuliyeva A."/>
            <person name="Rokas A."/>
            <person name="Ruiz-Duenas F.J."/>
            <person name="Sabat G."/>
            <person name="Salamov A."/>
            <person name="Samejima M."/>
            <person name="Schmutz J."/>
            <person name="Slot J.C."/>
            <person name="St John F."/>
            <person name="Stenlid J."/>
            <person name="Sun H."/>
            <person name="Sun S."/>
            <person name="Syed K."/>
            <person name="Tsang A."/>
            <person name="Wiebenga A."/>
            <person name="Young D."/>
            <person name="Pisabarro A."/>
            <person name="Eastwood D.C."/>
            <person name="Martin F."/>
            <person name="Cullen D."/>
            <person name="Grigoriev I.V."/>
            <person name="Hibbett D.S."/>
        </authorList>
    </citation>
    <scope>NUCLEOTIDE SEQUENCE</scope>
    <source>
        <strain evidence="3">FP-58527</strain>
    </source>
</reference>
<feature type="compositionally biased region" description="Pro residues" evidence="1">
    <location>
        <begin position="107"/>
        <end position="123"/>
    </location>
</feature>
<dbReference type="EMBL" id="KE504129">
    <property type="protein sequence ID" value="EPT03730.1"/>
    <property type="molecule type" value="Genomic_DNA"/>
</dbReference>
<feature type="compositionally biased region" description="Basic residues" evidence="1">
    <location>
        <begin position="146"/>
        <end position="155"/>
    </location>
</feature>
<feature type="compositionally biased region" description="Acidic residues" evidence="1">
    <location>
        <begin position="161"/>
        <end position="174"/>
    </location>
</feature>
<sequence>MRFGRRNAYYLRISGQSVLPLYLYLDERHVDWMSEQVLQHVLSDLRPKILPKLKEEADARLTSGGPSNAKRGTVDVHRGENYQFAYFLAETKQHAVLIKTRHFVAAPAPPPEGLPPPRAPSPLPSKQKGKKRARAPRKTPAPSQKAKQRKTKGKQRAKESSEEDVIDVSSDEDDHTAAPASEPSVTAPRRSARARRVKAGGYRERDGDDTEEVQEVHQVHDVDADVDMTAPLGDAQARMEQDPGVAALQIDDSILIAMDESEETPAPQPAVKRETLEPSVSLTGGSEPVEEMIAEQIVETATSGQEDAQPMLQDEEEEDKKKLTLRLRYEGFNIQGKHLCVVVEPYPPIRAQTRAPSLAPMFANTQRASSIAPADYVPRGATPRREKTPLFLPEYDRERSVTPAPALARQRTLPPVPLFNENQEDEDSDDGGFMEFTQILRSVSQNQAGAVEEDDEIDGAVFFGDADETREL</sequence>
<feature type="region of interest" description="Disordered" evidence="1">
    <location>
        <begin position="259"/>
        <end position="288"/>
    </location>
</feature>
<keyword evidence="3" id="KW-1185">Reference proteome</keyword>
<dbReference type="PANTHER" id="PTHR40635">
    <property type="match status" value="1"/>
</dbReference>
<dbReference type="HOGENOM" id="CLU_051060_0_0_1"/>
<evidence type="ECO:0000313" key="2">
    <source>
        <dbReference type="EMBL" id="EPT03730.1"/>
    </source>
</evidence>
<dbReference type="OrthoDB" id="5374757at2759"/>
<evidence type="ECO:0000313" key="3">
    <source>
        <dbReference type="Proteomes" id="UP000015241"/>
    </source>
</evidence>
<dbReference type="AlphaFoldDB" id="S8G031"/>
<feature type="region of interest" description="Disordered" evidence="1">
    <location>
        <begin position="445"/>
        <end position="472"/>
    </location>
</feature>
<protein>
    <submittedName>
        <fullName evidence="2">Uncharacterized protein</fullName>
    </submittedName>
</protein>
<dbReference type="eggNOG" id="ENOG502S978">
    <property type="taxonomic scope" value="Eukaryota"/>
</dbReference>
<name>S8G031_FOMSC</name>